<dbReference type="AlphaFoldDB" id="A0A1C7LQ80"/>
<proteinExistence type="predicted"/>
<comment type="caution">
    <text evidence="1">The sequence shown here is derived from an EMBL/GenBank/DDBJ whole genome shotgun (WGS) entry which is preliminary data.</text>
</comment>
<dbReference type="Proteomes" id="UP000092993">
    <property type="component" value="Unassembled WGS sequence"/>
</dbReference>
<accession>A0A1C7LQ80</accession>
<protein>
    <submittedName>
        <fullName evidence="1">Uncharacterized protein</fullName>
    </submittedName>
</protein>
<keyword evidence="2" id="KW-1185">Reference proteome</keyword>
<sequence length="68" mass="7751">MRASRLITRLLISRSCTSKATTGDTNNRDPEGIENIFHSTCHASRYQCREYGDEYLSSPKQVLVGQRM</sequence>
<name>A0A1C7LQ80_GRIFR</name>
<evidence type="ECO:0000313" key="1">
    <source>
        <dbReference type="EMBL" id="OBZ66800.1"/>
    </source>
</evidence>
<dbReference type="EMBL" id="LUGG01000027">
    <property type="protein sequence ID" value="OBZ66800.1"/>
    <property type="molecule type" value="Genomic_DNA"/>
</dbReference>
<organism evidence="1 2">
    <name type="scientific">Grifola frondosa</name>
    <name type="common">Maitake</name>
    <name type="synonym">Polyporus frondosus</name>
    <dbReference type="NCBI Taxonomy" id="5627"/>
    <lineage>
        <taxon>Eukaryota</taxon>
        <taxon>Fungi</taxon>
        <taxon>Dikarya</taxon>
        <taxon>Basidiomycota</taxon>
        <taxon>Agaricomycotina</taxon>
        <taxon>Agaricomycetes</taxon>
        <taxon>Polyporales</taxon>
        <taxon>Grifolaceae</taxon>
        <taxon>Grifola</taxon>
    </lineage>
</organism>
<reference evidence="1 2" key="1">
    <citation type="submission" date="2016-03" db="EMBL/GenBank/DDBJ databases">
        <title>Whole genome sequencing of Grifola frondosa 9006-11.</title>
        <authorList>
            <person name="Min B."/>
            <person name="Park H."/>
            <person name="Kim J.-G."/>
            <person name="Cho H."/>
            <person name="Oh Y.-L."/>
            <person name="Kong W.-S."/>
            <person name="Choi I.-G."/>
        </authorList>
    </citation>
    <scope>NUCLEOTIDE SEQUENCE [LARGE SCALE GENOMIC DNA]</scope>
    <source>
        <strain evidence="1 2">9006-11</strain>
    </source>
</reference>
<gene>
    <name evidence="1" type="ORF">A0H81_13167</name>
</gene>
<evidence type="ECO:0000313" key="2">
    <source>
        <dbReference type="Proteomes" id="UP000092993"/>
    </source>
</evidence>